<dbReference type="SUPFAM" id="SSF49265">
    <property type="entry name" value="Fibronectin type III"/>
    <property type="match status" value="1"/>
</dbReference>
<comment type="caution">
    <text evidence="2">The sequence shown here is derived from an EMBL/GenBank/DDBJ whole genome shotgun (WGS) entry which is preliminary data.</text>
</comment>
<evidence type="ECO:0000313" key="2">
    <source>
        <dbReference type="EMBL" id="GJM63073.1"/>
    </source>
</evidence>
<evidence type="ECO:0000313" key="3">
    <source>
        <dbReference type="Proteomes" id="UP001310022"/>
    </source>
</evidence>
<dbReference type="AlphaFoldDB" id="A0AAN5ANQ1"/>
<organism evidence="2 3">
    <name type="scientific">Persicobacter diffluens</name>
    <dbReference type="NCBI Taxonomy" id="981"/>
    <lineage>
        <taxon>Bacteria</taxon>
        <taxon>Pseudomonadati</taxon>
        <taxon>Bacteroidota</taxon>
        <taxon>Cytophagia</taxon>
        <taxon>Cytophagales</taxon>
        <taxon>Persicobacteraceae</taxon>
        <taxon>Persicobacter</taxon>
    </lineage>
</organism>
<reference evidence="2 3" key="1">
    <citation type="submission" date="2021-12" db="EMBL/GenBank/DDBJ databases">
        <title>Genome sequencing of bacteria with rrn-lacking chromosome and rrn-plasmid.</title>
        <authorList>
            <person name="Anda M."/>
            <person name="Iwasaki W."/>
        </authorList>
    </citation>
    <scope>NUCLEOTIDE SEQUENCE [LARGE SCALE GENOMIC DNA]</scope>
    <source>
        <strain evidence="2 3">NBRC 15940</strain>
    </source>
</reference>
<dbReference type="CDD" id="cd00063">
    <property type="entry name" value="FN3"/>
    <property type="match status" value="1"/>
</dbReference>
<dbReference type="Gene3D" id="2.60.40.10">
    <property type="entry name" value="Immunoglobulins"/>
    <property type="match status" value="1"/>
</dbReference>
<dbReference type="InterPro" id="IPR036116">
    <property type="entry name" value="FN3_sf"/>
</dbReference>
<sequence length="263" mass="29343">MASPNRPQNVTYRFQIVEILREGQTAGDAFATTQPIVDEWDIMASAYQLGPADSPLIPGNWYAWRVQAYDEDELGLLKNEGWSEMRLFQYGVACTECGDLMVETVTPSRVELAWTGTQGHMEWEVRHRPVAEEGQAVLEWTYDSFLMERGNIRRLSPAVKYEFQVRGKCGAQEGEWSTSVFATTGEAEEKPYICEGGELIINWENSEPLASALQVGDTFTAADFTVTVTEARFNGSTHSGVGMIQIKSLNKVFFGVAFNDIGL</sequence>
<dbReference type="RefSeq" id="WP_338238282.1">
    <property type="nucleotide sequence ID" value="NZ_BQKE01000002.1"/>
</dbReference>
<dbReference type="PROSITE" id="PS50853">
    <property type="entry name" value="FN3"/>
    <property type="match status" value="1"/>
</dbReference>
<dbReference type="Proteomes" id="UP001310022">
    <property type="component" value="Unassembled WGS sequence"/>
</dbReference>
<keyword evidence="3" id="KW-1185">Reference proteome</keyword>
<feature type="domain" description="Fibronectin type-III" evidence="1">
    <location>
        <begin position="96"/>
        <end position="187"/>
    </location>
</feature>
<dbReference type="InterPro" id="IPR013783">
    <property type="entry name" value="Ig-like_fold"/>
</dbReference>
<accession>A0AAN5ANQ1</accession>
<dbReference type="EMBL" id="BQKE01000002">
    <property type="protein sequence ID" value="GJM63073.1"/>
    <property type="molecule type" value="Genomic_DNA"/>
</dbReference>
<proteinExistence type="predicted"/>
<evidence type="ECO:0000259" key="1">
    <source>
        <dbReference type="PROSITE" id="PS50853"/>
    </source>
</evidence>
<gene>
    <name evidence="2" type="ORF">PEDI_36250</name>
</gene>
<name>A0AAN5ANQ1_9BACT</name>
<protein>
    <recommendedName>
        <fullName evidence="1">Fibronectin type-III domain-containing protein</fullName>
    </recommendedName>
</protein>
<dbReference type="InterPro" id="IPR003961">
    <property type="entry name" value="FN3_dom"/>
</dbReference>